<evidence type="ECO:0000256" key="1">
    <source>
        <dbReference type="ARBA" id="ARBA00022723"/>
    </source>
</evidence>
<keyword evidence="7" id="KW-1185">Reference proteome</keyword>
<dbReference type="OrthoDB" id="70570at2759"/>
<evidence type="ECO:0000256" key="3">
    <source>
        <dbReference type="ARBA" id="ARBA00022833"/>
    </source>
</evidence>
<dbReference type="GO" id="GO:0008270">
    <property type="term" value="F:zinc ion binding"/>
    <property type="evidence" value="ECO:0007669"/>
    <property type="project" value="UniProtKB-KW"/>
</dbReference>
<dbReference type="InterPro" id="IPR011011">
    <property type="entry name" value="Znf_FYVE_PHD"/>
</dbReference>
<protein>
    <recommendedName>
        <fullName evidence="5">FYVE-type domain-containing protein</fullName>
    </recommendedName>
</protein>
<evidence type="ECO:0000256" key="4">
    <source>
        <dbReference type="PROSITE-ProRule" id="PRU00091"/>
    </source>
</evidence>
<dbReference type="PROSITE" id="PS50178">
    <property type="entry name" value="ZF_FYVE"/>
    <property type="match status" value="1"/>
</dbReference>
<dbReference type="SUPFAM" id="SSF57903">
    <property type="entry name" value="FYVE/PHD zinc finger"/>
    <property type="match status" value="1"/>
</dbReference>
<evidence type="ECO:0000313" key="6">
    <source>
        <dbReference type="EMBL" id="VDD80894.1"/>
    </source>
</evidence>
<keyword evidence="2 4" id="KW-0863">Zinc-finger</keyword>
<dbReference type="InterPro" id="IPR017455">
    <property type="entry name" value="Znf_FYVE-rel"/>
</dbReference>
<dbReference type="InterPro" id="IPR000306">
    <property type="entry name" value="Znf_FYVE"/>
</dbReference>
<accession>A0A0R3UHR0</accession>
<keyword evidence="1" id="KW-0479">Metal-binding</keyword>
<dbReference type="EMBL" id="UXSR01005306">
    <property type="protein sequence ID" value="VDD80894.1"/>
    <property type="molecule type" value="Genomic_DNA"/>
</dbReference>
<dbReference type="PANTHER" id="PTHR39490:SF13">
    <property type="entry name" value="FYVE-TYPE DOMAIN-CONTAINING PROTEIN"/>
    <property type="match status" value="1"/>
</dbReference>
<dbReference type="Gene3D" id="3.30.40.10">
    <property type="entry name" value="Zinc/RING finger domain, C3HC4 (zinc finger)"/>
    <property type="match status" value="1"/>
</dbReference>
<dbReference type="Pfam" id="PF01363">
    <property type="entry name" value="FYVE"/>
    <property type="match status" value="1"/>
</dbReference>
<dbReference type="PANTHER" id="PTHR39490">
    <property type="entry name" value="ARRESTIN DOMAIN-CONTAINING PROTEIN D"/>
    <property type="match status" value="1"/>
</dbReference>
<feature type="domain" description="FYVE-type" evidence="5">
    <location>
        <begin position="56"/>
        <end position="142"/>
    </location>
</feature>
<proteinExistence type="predicted"/>
<sequence length="164" mass="18447">MVIGIFVSRKSMWLPRSTFSQLHSFFMWWQNSSCRKRRPDENRLARPRDPPEWAADGSSPVCMSCGTRFTMLRRRHHCRACGRLLCASCTPHRVPLPATFSASSTSSTEPSLIRLVSSSSPSNDGAETRLHRVCNDCFNLVNAASYDGNTRELFESGNFNAESP</sequence>
<gene>
    <name evidence="6" type="ORF">MCOS_LOCUS6897</name>
</gene>
<dbReference type="AlphaFoldDB" id="A0A0R3UHR0"/>
<evidence type="ECO:0000259" key="5">
    <source>
        <dbReference type="PROSITE" id="PS50178"/>
    </source>
</evidence>
<dbReference type="InterPro" id="IPR052113">
    <property type="entry name" value="FYVE-type_Zinc_Finger"/>
</dbReference>
<name>A0A0R3UHR0_MESCO</name>
<dbReference type="SMART" id="SM00064">
    <property type="entry name" value="FYVE"/>
    <property type="match status" value="1"/>
</dbReference>
<reference evidence="6 7" key="1">
    <citation type="submission" date="2018-10" db="EMBL/GenBank/DDBJ databases">
        <authorList>
            <consortium name="Pathogen Informatics"/>
        </authorList>
    </citation>
    <scope>NUCLEOTIDE SEQUENCE [LARGE SCALE GENOMIC DNA]</scope>
</reference>
<evidence type="ECO:0000313" key="7">
    <source>
        <dbReference type="Proteomes" id="UP000267029"/>
    </source>
</evidence>
<organism evidence="6 7">
    <name type="scientific">Mesocestoides corti</name>
    <name type="common">Flatworm</name>
    <dbReference type="NCBI Taxonomy" id="53468"/>
    <lineage>
        <taxon>Eukaryota</taxon>
        <taxon>Metazoa</taxon>
        <taxon>Spiralia</taxon>
        <taxon>Lophotrochozoa</taxon>
        <taxon>Platyhelminthes</taxon>
        <taxon>Cestoda</taxon>
        <taxon>Eucestoda</taxon>
        <taxon>Cyclophyllidea</taxon>
        <taxon>Mesocestoididae</taxon>
        <taxon>Mesocestoides</taxon>
    </lineage>
</organism>
<dbReference type="Proteomes" id="UP000267029">
    <property type="component" value="Unassembled WGS sequence"/>
</dbReference>
<dbReference type="STRING" id="53468.A0A0R3UHR0"/>
<dbReference type="InterPro" id="IPR013083">
    <property type="entry name" value="Znf_RING/FYVE/PHD"/>
</dbReference>
<evidence type="ECO:0000256" key="2">
    <source>
        <dbReference type="ARBA" id="ARBA00022771"/>
    </source>
</evidence>
<keyword evidence="3" id="KW-0862">Zinc</keyword>